<reference evidence="3" key="1">
    <citation type="submission" date="2020-04" db="EMBL/GenBank/DDBJ databases">
        <authorList>
            <person name="Zhang T."/>
        </authorList>
    </citation>
    <scope>NUCLEOTIDE SEQUENCE</scope>
    <source>
        <strain evidence="3">HKST-UBA80</strain>
    </source>
</reference>
<accession>A0A955E1H0</accession>
<evidence type="ECO:0000259" key="2">
    <source>
        <dbReference type="Pfam" id="PF01702"/>
    </source>
</evidence>
<evidence type="ECO:0000256" key="1">
    <source>
        <dbReference type="ARBA" id="ARBA00022723"/>
    </source>
</evidence>
<dbReference type="Proteomes" id="UP000714817">
    <property type="component" value="Unassembled WGS sequence"/>
</dbReference>
<organism evidence="3 4">
    <name type="scientific">candidate division WWE3 bacterium</name>
    <dbReference type="NCBI Taxonomy" id="2053526"/>
    <lineage>
        <taxon>Bacteria</taxon>
        <taxon>Katanobacteria</taxon>
    </lineage>
</organism>
<keyword evidence="1" id="KW-0479">Metal-binding</keyword>
<comment type="caution">
    <text evidence="3">The sequence shown here is derived from an EMBL/GenBank/DDBJ whole genome shotgun (WGS) entry which is preliminary data.</text>
</comment>
<dbReference type="GO" id="GO:0006400">
    <property type="term" value="P:tRNA modification"/>
    <property type="evidence" value="ECO:0007669"/>
    <property type="project" value="InterPro"/>
</dbReference>
<dbReference type="Gene3D" id="3.20.20.105">
    <property type="entry name" value="Queuine tRNA-ribosyltransferase-like"/>
    <property type="match status" value="1"/>
</dbReference>
<dbReference type="SUPFAM" id="SSF51713">
    <property type="entry name" value="tRNA-guanine transglycosylase"/>
    <property type="match status" value="1"/>
</dbReference>
<dbReference type="PANTHER" id="PTHR43468:SF1">
    <property type="entry name" value="TRNA-GUANOSINE(34) QUEUINE TRANSGLYCOSYLASE"/>
    <property type="match status" value="1"/>
</dbReference>
<name>A0A955E1H0_UNCKA</name>
<feature type="domain" description="tRNA-guanine(15) transglycosylase-like" evidence="2">
    <location>
        <begin position="3"/>
        <end position="358"/>
    </location>
</feature>
<dbReference type="GO" id="GO:0046872">
    <property type="term" value="F:metal ion binding"/>
    <property type="evidence" value="ECO:0007669"/>
    <property type="project" value="UniProtKB-KW"/>
</dbReference>
<evidence type="ECO:0000313" key="3">
    <source>
        <dbReference type="EMBL" id="MCA9302265.1"/>
    </source>
</evidence>
<dbReference type="InterPro" id="IPR002616">
    <property type="entry name" value="tRNA_ribo_trans-like"/>
</dbReference>
<dbReference type="Pfam" id="PF01702">
    <property type="entry name" value="TGT"/>
    <property type="match status" value="1"/>
</dbReference>
<reference evidence="3" key="2">
    <citation type="journal article" date="2021" name="Microbiome">
        <title>Successional dynamics and alternative stable states in a saline activated sludge microbial community over 9 years.</title>
        <authorList>
            <person name="Wang Y."/>
            <person name="Ye J."/>
            <person name="Ju F."/>
            <person name="Liu L."/>
            <person name="Boyd J.A."/>
            <person name="Deng Y."/>
            <person name="Parks D.H."/>
            <person name="Jiang X."/>
            <person name="Yin X."/>
            <person name="Woodcroft B.J."/>
            <person name="Tyson G.W."/>
            <person name="Hugenholtz P."/>
            <person name="Polz M.F."/>
            <person name="Zhang T."/>
        </authorList>
    </citation>
    <scope>NUCLEOTIDE SEQUENCE</scope>
    <source>
        <strain evidence="3">HKST-UBA80</strain>
    </source>
</reference>
<sequence length="365" mass="40812">MKELEIKRKSYKTPIYLPDATLGVVRGLDSKDLLGAGVKGVVVNTYHLHHRPGLEHLSEAGGIKAFMGFDGLVASDSGGWQIFSLIHRHGLPGKISDEGVKFADKDGGKKMKLFTPEDSIKMQFELKSDIVVCLDDFTPPDADRVTIEKSVNRTVLWAQRSKIEYERQLNIRGIERANAPVLMAVVQGGYDKSLRLQCCNDLSSIGFDMYGFGGYVVNEDGLDLEISEYLASIIPSGAYKFALGVGTPWQIAMCYKFGWDIFDCTLPTRDARHGRLYVYTGDYSNPSDLLTKGLHSHISITSGKYFKDHFPISDSCDCLTCSNYTRSYLHHLFKVKDVSAYRLATIHNLRTYTRLIEALVASDIR</sequence>
<dbReference type="InterPro" id="IPR036511">
    <property type="entry name" value="TGT-like_sf"/>
</dbReference>
<dbReference type="AlphaFoldDB" id="A0A955E1H0"/>
<dbReference type="PANTHER" id="PTHR43468">
    <property type="match status" value="1"/>
</dbReference>
<dbReference type="EMBL" id="JAGQNY010000009">
    <property type="protein sequence ID" value="MCA9302265.1"/>
    <property type="molecule type" value="Genomic_DNA"/>
</dbReference>
<protein>
    <submittedName>
        <fullName evidence="3">Queuine tRNA-ribosyltransferase family protein</fullName>
    </submittedName>
</protein>
<gene>
    <name evidence="3" type="ORF">KDA10_02825</name>
</gene>
<evidence type="ECO:0000313" key="4">
    <source>
        <dbReference type="Proteomes" id="UP000714817"/>
    </source>
</evidence>
<proteinExistence type="predicted"/>
<dbReference type="NCBIfam" id="TIGR00449">
    <property type="entry name" value="tgt_general"/>
    <property type="match status" value="1"/>
</dbReference>